<name>A0A0K2SPD1_LIMPI</name>
<evidence type="ECO:0000256" key="5">
    <source>
        <dbReference type="ARBA" id="ARBA00022989"/>
    </source>
</evidence>
<dbReference type="GO" id="GO:0005886">
    <property type="term" value="C:plasma membrane"/>
    <property type="evidence" value="ECO:0007669"/>
    <property type="project" value="UniProtKB-SubCell"/>
</dbReference>
<evidence type="ECO:0000256" key="1">
    <source>
        <dbReference type="ARBA" id="ARBA00004651"/>
    </source>
</evidence>
<dbReference type="InterPro" id="IPR007353">
    <property type="entry name" value="DUF421"/>
</dbReference>
<evidence type="ECO:0000256" key="6">
    <source>
        <dbReference type="ARBA" id="ARBA00023136"/>
    </source>
</evidence>
<evidence type="ECO:0000256" key="3">
    <source>
        <dbReference type="ARBA" id="ARBA00022475"/>
    </source>
</evidence>
<evidence type="ECO:0000313" key="9">
    <source>
        <dbReference type="EMBL" id="BAS28998.1"/>
    </source>
</evidence>
<dbReference type="Pfam" id="PF04239">
    <property type="entry name" value="DUF421"/>
    <property type="match status" value="1"/>
</dbReference>
<evidence type="ECO:0000256" key="2">
    <source>
        <dbReference type="ARBA" id="ARBA00006448"/>
    </source>
</evidence>
<dbReference type="Gene3D" id="3.30.240.20">
    <property type="entry name" value="bsu07140 like domains"/>
    <property type="match status" value="2"/>
</dbReference>
<dbReference type="KEGG" id="lpil:LIP_3175"/>
<feature type="transmembrane region" description="Helical" evidence="7">
    <location>
        <begin position="56"/>
        <end position="79"/>
    </location>
</feature>
<accession>A0A0K2SPD1</accession>
<evidence type="ECO:0000313" key="10">
    <source>
        <dbReference type="Proteomes" id="UP000065807"/>
    </source>
</evidence>
<dbReference type="EMBL" id="AP014924">
    <property type="protein sequence ID" value="BAS28998.1"/>
    <property type="molecule type" value="Genomic_DNA"/>
</dbReference>
<keyword evidence="5 7" id="KW-1133">Transmembrane helix</keyword>
<dbReference type="AlphaFoldDB" id="A0A0K2SPD1"/>
<evidence type="ECO:0000256" key="7">
    <source>
        <dbReference type="SAM" id="Phobius"/>
    </source>
</evidence>
<evidence type="ECO:0000259" key="8">
    <source>
        <dbReference type="Pfam" id="PF04239"/>
    </source>
</evidence>
<protein>
    <submittedName>
        <fullName evidence="9">Membrane protein</fullName>
    </submittedName>
</protein>
<dbReference type="Proteomes" id="UP000065807">
    <property type="component" value="Chromosome"/>
</dbReference>
<comment type="similarity">
    <text evidence="2">Belongs to the UPF0702 family.</text>
</comment>
<dbReference type="STRING" id="1555112.LIP_3175"/>
<feature type="domain" description="YetF C-terminal" evidence="8">
    <location>
        <begin position="82"/>
        <end position="212"/>
    </location>
</feature>
<keyword evidence="4 7" id="KW-0812">Transmembrane</keyword>
<comment type="subcellular location">
    <subcellularLocation>
        <location evidence="1">Cell membrane</location>
        <topology evidence="1">Multi-pass membrane protein</topology>
    </subcellularLocation>
</comment>
<reference evidence="10" key="2">
    <citation type="journal article" date="2016" name="Int. J. Syst. Evol. Microbiol.">
        <title>Complete genome sequence and cell structure of Limnochorda pilosa, a Gram-negative spore-former within the phylum Firmicutes.</title>
        <authorList>
            <person name="Watanabe M."/>
            <person name="Kojima H."/>
            <person name="Fukui M."/>
        </authorList>
    </citation>
    <scope>NUCLEOTIDE SEQUENCE [LARGE SCALE GENOMIC DNA]</scope>
    <source>
        <strain evidence="10">HC45</strain>
    </source>
</reference>
<organism evidence="9 10">
    <name type="scientific">Limnochorda pilosa</name>
    <dbReference type="NCBI Taxonomy" id="1555112"/>
    <lineage>
        <taxon>Bacteria</taxon>
        <taxon>Bacillati</taxon>
        <taxon>Bacillota</taxon>
        <taxon>Limnochordia</taxon>
        <taxon>Limnochordales</taxon>
        <taxon>Limnochordaceae</taxon>
        <taxon>Limnochorda</taxon>
    </lineage>
</organism>
<dbReference type="InterPro" id="IPR023090">
    <property type="entry name" value="UPF0702_alpha/beta_dom_sf"/>
</dbReference>
<gene>
    <name evidence="9" type="ORF">LIP_3175</name>
</gene>
<reference evidence="10" key="1">
    <citation type="submission" date="2015-07" db="EMBL/GenBank/DDBJ databases">
        <title>Complete genome sequence and phylogenetic analysis of Limnochorda pilosa.</title>
        <authorList>
            <person name="Watanabe M."/>
            <person name="Kojima H."/>
            <person name="Fukui M."/>
        </authorList>
    </citation>
    <scope>NUCLEOTIDE SEQUENCE [LARGE SCALE GENOMIC DNA]</scope>
    <source>
        <strain evidence="10">HC45</strain>
    </source>
</reference>
<dbReference type="PANTHER" id="PTHR34582:SF6">
    <property type="entry name" value="UPF0702 TRANSMEMBRANE PROTEIN YCAP"/>
    <property type="match status" value="1"/>
</dbReference>
<feature type="transmembrane region" description="Helical" evidence="7">
    <location>
        <begin position="6"/>
        <end position="24"/>
    </location>
</feature>
<keyword evidence="3" id="KW-1003">Cell membrane</keyword>
<dbReference type="PANTHER" id="PTHR34582">
    <property type="entry name" value="UPF0702 TRANSMEMBRANE PROTEIN YCAP"/>
    <property type="match status" value="1"/>
</dbReference>
<keyword evidence="10" id="KW-1185">Reference proteome</keyword>
<dbReference type="RefSeq" id="WP_082726411.1">
    <property type="nucleotide sequence ID" value="NZ_AP014924.1"/>
</dbReference>
<keyword evidence="6 7" id="KW-0472">Membrane</keyword>
<proteinExistence type="inferred from homology"/>
<dbReference type="OrthoDB" id="9778331at2"/>
<sequence>MLVTIFWRTVLFYAVLLVTVRVMGKREIGALDPFDFVVAILLAELAAIPIEEVTHPVWTGLVAIGTLLALQLLSSWLCLVDDRARRLICGEPSVVVRTGRLQEHEMRKLRYNIHDLMAQLRQKGVPDISDVEVAVLENNGQLSVVPRSQKRPVAPSDLQVPTPYESLPITVVVDGSFNYKEMRQSGVDFAWVEEKLREQGVEDVSTLLYAHVDTQGNVRVQRKGESEG</sequence>
<evidence type="ECO:0000256" key="4">
    <source>
        <dbReference type="ARBA" id="ARBA00022692"/>
    </source>
</evidence>